<organism evidence="1 2">
    <name type="scientific">Pelotalea chapellei</name>
    <dbReference type="NCBI Taxonomy" id="44671"/>
    <lineage>
        <taxon>Bacteria</taxon>
        <taxon>Pseudomonadati</taxon>
        <taxon>Thermodesulfobacteriota</taxon>
        <taxon>Desulfuromonadia</taxon>
        <taxon>Geobacterales</taxon>
        <taxon>Geobacteraceae</taxon>
        <taxon>Pelotalea</taxon>
    </lineage>
</organism>
<keyword evidence="2" id="KW-1185">Reference proteome</keyword>
<comment type="caution">
    <text evidence="1">The sequence shown here is derived from an EMBL/GenBank/DDBJ whole genome shotgun (WGS) entry which is preliminary data.</text>
</comment>
<dbReference type="EMBL" id="JAHDYS010000003">
    <property type="protein sequence ID" value="MBT1071115.1"/>
    <property type="molecule type" value="Genomic_DNA"/>
</dbReference>
<accession>A0ABS5U618</accession>
<reference evidence="1 2" key="1">
    <citation type="submission" date="2021-05" db="EMBL/GenBank/DDBJ databases">
        <title>The draft genome of Geobacter chapellei DSM 13688.</title>
        <authorList>
            <person name="Xu Z."/>
            <person name="Masuda Y."/>
            <person name="Itoh H."/>
            <person name="Senoo K."/>
        </authorList>
    </citation>
    <scope>NUCLEOTIDE SEQUENCE [LARGE SCALE GENOMIC DNA]</scope>
    <source>
        <strain evidence="1 2">DSM 13688</strain>
    </source>
</reference>
<sequence length="90" mass="10323">MNQIEGIVDLQIKPSDRLSERTMLRGWGIKIKLERETFSSFGEMFLFGALLDRFLRGLATQSCFIRAIVEDVQSAKAYEWPAKMGKKPLL</sequence>
<protein>
    <submittedName>
        <fullName evidence="1">Type VI secretion system baseplate subunit TssF</fullName>
    </submittedName>
</protein>
<evidence type="ECO:0000313" key="2">
    <source>
        <dbReference type="Proteomes" id="UP000784128"/>
    </source>
</evidence>
<dbReference type="PANTHER" id="PTHR35370">
    <property type="entry name" value="CYTOPLASMIC PROTEIN-RELATED-RELATED"/>
    <property type="match status" value="1"/>
</dbReference>
<dbReference type="PANTHER" id="PTHR35370:SF1">
    <property type="entry name" value="TYPE VI SECRETION SYSTEM COMPONENT TSSF1"/>
    <property type="match status" value="1"/>
</dbReference>
<name>A0ABS5U618_9BACT</name>
<dbReference type="InterPro" id="IPR010272">
    <property type="entry name" value="T6SS_TssF"/>
</dbReference>
<dbReference type="RefSeq" id="WP_214296837.1">
    <property type="nucleotide sequence ID" value="NZ_JAHDYS010000003.1"/>
</dbReference>
<gene>
    <name evidence="1" type="ORF">KJB30_04935</name>
</gene>
<dbReference type="Pfam" id="PF05947">
    <property type="entry name" value="T6SS_TssF"/>
    <property type="match status" value="1"/>
</dbReference>
<proteinExistence type="predicted"/>
<evidence type="ECO:0000313" key="1">
    <source>
        <dbReference type="EMBL" id="MBT1071115.1"/>
    </source>
</evidence>
<dbReference type="Proteomes" id="UP000784128">
    <property type="component" value="Unassembled WGS sequence"/>
</dbReference>